<dbReference type="EMBL" id="CM037156">
    <property type="protein sequence ID" value="KAH7837726.1"/>
    <property type="molecule type" value="Genomic_DNA"/>
</dbReference>
<evidence type="ECO:0000313" key="2">
    <source>
        <dbReference type="Proteomes" id="UP000828048"/>
    </source>
</evidence>
<reference evidence="1 2" key="1">
    <citation type="journal article" date="2021" name="Hortic Res">
        <title>High-quality reference genome and annotation aids understanding of berry development for evergreen blueberry (Vaccinium darrowii).</title>
        <authorList>
            <person name="Yu J."/>
            <person name="Hulse-Kemp A.M."/>
            <person name="Babiker E."/>
            <person name="Staton M."/>
        </authorList>
    </citation>
    <scope>NUCLEOTIDE SEQUENCE [LARGE SCALE GENOMIC DNA]</scope>
    <source>
        <strain evidence="2">cv. NJ 8807/NJ 8810</strain>
        <tissue evidence="1">Young leaf</tissue>
    </source>
</reference>
<organism evidence="1 2">
    <name type="scientific">Vaccinium darrowii</name>
    <dbReference type="NCBI Taxonomy" id="229202"/>
    <lineage>
        <taxon>Eukaryota</taxon>
        <taxon>Viridiplantae</taxon>
        <taxon>Streptophyta</taxon>
        <taxon>Embryophyta</taxon>
        <taxon>Tracheophyta</taxon>
        <taxon>Spermatophyta</taxon>
        <taxon>Magnoliopsida</taxon>
        <taxon>eudicotyledons</taxon>
        <taxon>Gunneridae</taxon>
        <taxon>Pentapetalae</taxon>
        <taxon>asterids</taxon>
        <taxon>Ericales</taxon>
        <taxon>Ericaceae</taxon>
        <taxon>Vaccinioideae</taxon>
        <taxon>Vaccinieae</taxon>
        <taxon>Vaccinium</taxon>
    </lineage>
</organism>
<accession>A0ACB7XAE9</accession>
<keyword evidence="2" id="KW-1185">Reference proteome</keyword>
<proteinExistence type="predicted"/>
<gene>
    <name evidence="1" type="ORF">Vadar_017285</name>
</gene>
<sequence length="114" mass="12993">MVPYTDSKADVDAQERALDFMFGWFVDPVVYGQYPQSMRKLVGNRLPEFLEIESARLRGSYDFLGVNYHTAQYVSDASNINVEKLSYATDARVTYTSERNGVPIGPQVRPLYLD</sequence>
<evidence type="ECO:0000313" key="1">
    <source>
        <dbReference type="EMBL" id="KAH7837726.1"/>
    </source>
</evidence>
<dbReference type="Proteomes" id="UP000828048">
    <property type="component" value="Chromosome 6"/>
</dbReference>
<protein>
    <submittedName>
        <fullName evidence="1">Uncharacterized protein</fullName>
    </submittedName>
</protein>
<name>A0ACB7XAE9_9ERIC</name>
<comment type="caution">
    <text evidence="1">The sequence shown here is derived from an EMBL/GenBank/DDBJ whole genome shotgun (WGS) entry which is preliminary data.</text>
</comment>